<evidence type="ECO:0000256" key="3">
    <source>
        <dbReference type="SAM" id="MobiDB-lite"/>
    </source>
</evidence>
<protein>
    <submittedName>
        <fullName evidence="5">GNAT family N-acetyltransferase</fullName>
    </submittedName>
</protein>
<gene>
    <name evidence="5" type="ORF">C7B81_12625</name>
</gene>
<organism evidence="5 6">
    <name type="scientific">Aphanothece cf. minutissima CCALA 015</name>
    <dbReference type="NCBI Taxonomy" id="2107695"/>
    <lineage>
        <taxon>Bacteria</taxon>
        <taxon>Bacillati</taxon>
        <taxon>Cyanobacteriota</taxon>
        <taxon>Cyanophyceae</taxon>
        <taxon>Oscillatoriophycideae</taxon>
        <taxon>Chroococcales</taxon>
        <taxon>Aphanothecaceae</taxon>
        <taxon>Aphanothece</taxon>
    </lineage>
</organism>
<reference evidence="5 6" key="1">
    <citation type="submission" date="2018-03" db="EMBL/GenBank/DDBJ databases">
        <title>The ancient ancestry and fast evolution of plastids.</title>
        <authorList>
            <person name="Moore K.R."/>
            <person name="Magnabosco C."/>
            <person name="Momper L."/>
            <person name="Gold D.A."/>
            <person name="Bosak T."/>
            <person name="Fournier G.P."/>
        </authorList>
    </citation>
    <scope>NUCLEOTIDE SEQUENCE [LARGE SCALE GENOMIC DNA]</scope>
    <source>
        <strain evidence="5 6">CCALA 015</strain>
    </source>
</reference>
<evidence type="ECO:0000256" key="1">
    <source>
        <dbReference type="ARBA" id="ARBA00022679"/>
    </source>
</evidence>
<feature type="region of interest" description="Disordered" evidence="3">
    <location>
        <begin position="1"/>
        <end position="22"/>
    </location>
</feature>
<evidence type="ECO:0000313" key="5">
    <source>
        <dbReference type="EMBL" id="PSB36769.1"/>
    </source>
</evidence>
<dbReference type="PANTHER" id="PTHR43877">
    <property type="entry name" value="AMINOALKYLPHOSPHONATE N-ACETYLTRANSFERASE-RELATED-RELATED"/>
    <property type="match status" value="1"/>
</dbReference>
<comment type="caution">
    <text evidence="5">The sequence shown here is derived from an EMBL/GenBank/DDBJ whole genome shotgun (WGS) entry which is preliminary data.</text>
</comment>
<dbReference type="CDD" id="cd04301">
    <property type="entry name" value="NAT_SF"/>
    <property type="match status" value="1"/>
</dbReference>
<sequence>MHALPDTAPPNPSLNHRTRYGGPVDSNVIPTRVIDEFIIHPLVRSPRHDAALEQLLHDAYVPAGFTEAARATALFRADAVHARGFTFGAHDASGTLLGTVTLVPGGGPACRIAGAHELEVHLLAVRADARGRGVGEALVTALLDAPEAQRATLAWLWTQAAMTSAQRLYHRLQFERVPSRDFRDGTREFLVYARPLSGRADSGAG</sequence>
<dbReference type="SUPFAM" id="SSF55729">
    <property type="entry name" value="Acyl-CoA N-acyltransferases (Nat)"/>
    <property type="match status" value="1"/>
</dbReference>
<dbReference type="Pfam" id="PF00583">
    <property type="entry name" value="Acetyltransf_1"/>
    <property type="match status" value="1"/>
</dbReference>
<proteinExistence type="predicted"/>
<evidence type="ECO:0000259" key="4">
    <source>
        <dbReference type="PROSITE" id="PS51186"/>
    </source>
</evidence>
<dbReference type="InterPro" id="IPR050832">
    <property type="entry name" value="Bact_Acetyltransf"/>
</dbReference>
<dbReference type="Gene3D" id="3.40.630.30">
    <property type="match status" value="1"/>
</dbReference>
<dbReference type="PROSITE" id="PS51186">
    <property type="entry name" value="GNAT"/>
    <property type="match status" value="1"/>
</dbReference>
<accession>A0ABX5F8E7</accession>
<evidence type="ECO:0000313" key="6">
    <source>
        <dbReference type="Proteomes" id="UP000238218"/>
    </source>
</evidence>
<keyword evidence="6" id="KW-1185">Reference proteome</keyword>
<dbReference type="InterPro" id="IPR000182">
    <property type="entry name" value="GNAT_dom"/>
</dbReference>
<dbReference type="InterPro" id="IPR016181">
    <property type="entry name" value="Acyl_CoA_acyltransferase"/>
</dbReference>
<name>A0ABX5F8E7_9CHRO</name>
<evidence type="ECO:0000256" key="2">
    <source>
        <dbReference type="ARBA" id="ARBA00023315"/>
    </source>
</evidence>
<dbReference type="Proteomes" id="UP000238218">
    <property type="component" value="Unassembled WGS sequence"/>
</dbReference>
<keyword evidence="2" id="KW-0012">Acyltransferase</keyword>
<feature type="domain" description="N-acetyltransferase" evidence="4">
    <location>
        <begin position="37"/>
        <end position="197"/>
    </location>
</feature>
<dbReference type="EMBL" id="PVWP01000008">
    <property type="protein sequence ID" value="PSB36769.1"/>
    <property type="molecule type" value="Genomic_DNA"/>
</dbReference>
<keyword evidence="1" id="KW-0808">Transferase</keyword>